<dbReference type="EMBL" id="BAAATR010000007">
    <property type="protein sequence ID" value="GAA2239578.1"/>
    <property type="molecule type" value="Genomic_DNA"/>
</dbReference>
<evidence type="ECO:0000313" key="2">
    <source>
        <dbReference type="Proteomes" id="UP001500305"/>
    </source>
</evidence>
<reference evidence="1 2" key="1">
    <citation type="journal article" date="2019" name="Int. J. Syst. Evol. Microbiol.">
        <title>The Global Catalogue of Microorganisms (GCM) 10K type strain sequencing project: providing services to taxonomists for standard genome sequencing and annotation.</title>
        <authorList>
            <consortium name="The Broad Institute Genomics Platform"/>
            <consortium name="The Broad Institute Genome Sequencing Center for Infectious Disease"/>
            <person name="Wu L."/>
            <person name="Ma J."/>
        </authorList>
    </citation>
    <scope>NUCLEOTIDE SEQUENCE [LARGE SCALE GENOMIC DNA]</scope>
    <source>
        <strain evidence="1 2">JCM 7356</strain>
    </source>
</reference>
<organism evidence="1 2">
    <name type="scientific">Kitasatospora cystarginea</name>
    <dbReference type="NCBI Taxonomy" id="58350"/>
    <lineage>
        <taxon>Bacteria</taxon>
        <taxon>Bacillati</taxon>
        <taxon>Actinomycetota</taxon>
        <taxon>Actinomycetes</taxon>
        <taxon>Kitasatosporales</taxon>
        <taxon>Streptomycetaceae</taxon>
        <taxon>Kitasatospora</taxon>
    </lineage>
</organism>
<name>A0ABN3DQV9_9ACTN</name>
<gene>
    <name evidence="1" type="ORF">GCM10010430_21100</name>
</gene>
<evidence type="ECO:0008006" key="3">
    <source>
        <dbReference type="Google" id="ProtNLM"/>
    </source>
</evidence>
<sequence>MQSDAGGGQHGWGKSTFEDIYDQPDPRAYFTRLRPLRYQTPHHAQPVFRGLLAERARLNPPGEPVTMVDLCCSYGITAALVNHDLTLEDLYARYTGPEMAGLSTPELIEADKEFYAAHRREQAVPFIGLDAAPRAVAYASAVGLLDGAFAENLETGPASARLARAVAATGLITITGGVGYIGPRTFDTVVSHTRTPVWVAAFALRMVDYRPIANTLAARGMVTRTSPETYPQRRFTDDDEQQRAIARVTATGYDPTGREADGYYHTLFHQSRPTTHDWRP</sequence>
<proteinExistence type="predicted"/>
<keyword evidence="2" id="KW-1185">Reference proteome</keyword>
<comment type="caution">
    <text evidence="1">The sequence shown here is derived from an EMBL/GenBank/DDBJ whole genome shotgun (WGS) entry which is preliminary data.</text>
</comment>
<accession>A0ABN3DQV9</accession>
<dbReference type="RefSeq" id="WP_344636023.1">
    <property type="nucleotide sequence ID" value="NZ_BAAATR010000007.1"/>
</dbReference>
<evidence type="ECO:0000313" key="1">
    <source>
        <dbReference type="EMBL" id="GAA2239578.1"/>
    </source>
</evidence>
<protein>
    <recommendedName>
        <fullName evidence="3">Methyltransferase type 12</fullName>
    </recommendedName>
</protein>
<dbReference type="Proteomes" id="UP001500305">
    <property type="component" value="Unassembled WGS sequence"/>
</dbReference>